<dbReference type="InParanoid" id="A0A0C3PCI5"/>
<dbReference type="STRING" id="870435.A0A0C3PCI5"/>
<proteinExistence type="predicted"/>
<sequence>MSQLSRRSYDSTAHERRLSKYRVSDDDLFDYVLRVAILSHATSSKVTDTNAKVAETKEKEHY</sequence>
<organism evidence="1 2">
    <name type="scientific">Pisolithus tinctorius Marx 270</name>
    <dbReference type="NCBI Taxonomy" id="870435"/>
    <lineage>
        <taxon>Eukaryota</taxon>
        <taxon>Fungi</taxon>
        <taxon>Dikarya</taxon>
        <taxon>Basidiomycota</taxon>
        <taxon>Agaricomycotina</taxon>
        <taxon>Agaricomycetes</taxon>
        <taxon>Agaricomycetidae</taxon>
        <taxon>Boletales</taxon>
        <taxon>Sclerodermatineae</taxon>
        <taxon>Pisolithaceae</taxon>
        <taxon>Pisolithus</taxon>
    </lineage>
</organism>
<name>A0A0C3PCI5_PISTI</name>
<feature type="non-terminal residue" evidence="1">
    <location>
        <position position="62"/>
    </location>
</feature>
<accession>A0A0C3PCI5</accession>
<gene>
    <name evidence="1" type="ORF">M404DRAFT_74855</name>
</gene>
<dbReference type="AlphaFoldDB" id="A0A0C3PCI5"/>
<reference evidence="2" key="2">
    <citation type="submission" date="2015-01" db="EMBL/GenBank/DDBJ databases">
        <title>Evolutionary Origins and Diversification of the Mycorrhizal Mutualists.</title>
        <authorList>
            <consortium name="DOE Joint Genome Institute"/>
            <consortium name="Mycorrhizal Genomics Consortium"/>
            <person name="Kohler A."/>
            <person name="Kuo A."/>
            <person name="Nagy L.G."/>
            <person name="Floudas D."/>
            <person name="Copeland A."/>
            <person name="Barry K.W."/>
            <person name="Cichocki N."/>
            <person name="Veneault-Fourrey C."/>
            <person name="LaButti K."/>
            <person name="Lindquist E.A."/>
            <person name="Lipzen A."/>
            <person name="Lundell T."/>
            <person name="Morin E."/>
            <person name="Murat C."/>
            <person name="Riley R."/>
            <person name="Ohm R."/>
            <person name="Sun H."/>
            <person name="Tunlid A."/>
            <person name="Henrissat B."/>
            <person name="Grigoriev I.V."/>
            <person name="Hibbett D.S."/>
            <person name="Martin F."/>
        </authorList>
    </citation>
    <scope>NUCLEOTIDE SEQUENCE [LARGE SCALE GENOMIC DNA]</scope>
    <source>
        <strain evidence="2">Marx 270</strain>
    </source>
</reference>
<evidence type="ECO:0000313" key="1">
    <source>
        <dbReference type="EMBL" id="KIO05756.1"/>
    </source>
</evidence>
<dbReference type="OrthoDB" id="2990951at2759"/>
<dbReference type="Proteomes" id="UP000054217">
    <property type="component" value="Unassembled WGS sequence"/>
</dbReference>
<dbReference type="EMBL" id="KN831965">
    <property type="protein sequence ID" value="KIO05756.1"/>
    <property type="molecule type" value="Genomic_DNA"/>
</dbReference>
<keyword evidence="2" id="KW-1185">Reference proteome</keyword>
<evidence type="ECO:0000313" key="2">
    <source>
        <dbReference type="Proteomes" id="UP000054217"/>
    </source>
</evidence>
<protein>
    <submittedName>
        <fullName evidence="1">Uncharacterized protein</fullName>
    </submittedName>
</protein>
<dbReference type="HOGENOM" id="CLU_2910452_0_0_1"/>
<reference evidence="1 2" key="1">
    <citation type="submission" date="2014-04" db="EMBL/GenBank/DDBJ databases">
        <authorList>
            <consortium name="DOE Joint Genome Institute"/>
            <person name="Kuo A."/>
            <person name="Kohler A."/>
            <person name="Costa M.D."/>
            <person name="Nagy L.G."/>
            <person name="Floudas D."/>
            <person name="Copeland A."/>
            <person name="Barry K.W."/>
            <person name="Cichocki N."/>
            <person name="Veneault-Fourrey C."/>
            <person name="LaButti K."/>
            <person name="Lindquist E.A."/>
            <person name="Lipzen A."/>
            <person name="Lundell T."/>
            <person name="Morin E."/>
            <person name="Murat C."/>
            <person name="Sun H."/>
            <person name="Tunlid A."/>
            <person name="Henrissat B."/>
            <person name="Grigoriev I.V."/>
            <person name="Hibbett D.S."/>
            <person name="Martin F."/>
            <person name="Nordberg H.P."/>
            <person name="Cantor M.N."/>
            <person name="Hua S.X."/>
        </authorList>
    </citation>
    <scope>NUCLEOTIDE SEQUENCE [LARGE SCALE GENOMIC DNA]</scope>
    <source>
        <strain evidence="1 2">Marx 270</strain>
    </source>
</reference>